<dbReference type="PANTHER" id="PTHR32303:SF4">
    <property type="entry name" value="QUINOPROTEIN GLUCOSE DEHYDROGENASE"/>
    <property type="match status" value="1"/>
</dbReference>
<evidence type="ECO:0000256" key="1">
    <source>
        <dbReference type="ARBA" id="ARBA00001931"/>
    </source>
</evidence>
<sequence length="611" mass="67085">MTMKLKKPKKYTVAKKATVLAAFGLMGSLPLAKANDELIKLEKDPAQWVMQNKNYANTRFSELTQINTKNVSRLRLAWSFSTGALRGHEGGPLVVGSTMYVHSAYPNHVYALDLTQKPYAIKWQYTPVQNSQAVAVACCDVVNRGLAYANGKLFLATLDGQIIALDANTGKELWKAKHADVTKGETITGAPLVVKDKVLVGVSGGEFGVRGRVGAYDINTGNRVWLAYSQGPDEEVLLDSDFNKEFPQHGGPGDGTKTWPGEQWKLGGGTTWGWYSYDPALDLFYYGTGNPGTWNAEQRKGGDNKWSCSIIARRPDTGKARWAYQMTPWDAWDYDGINEMILPDLTVKGKKTPCLVHFDRNGFGYVLDRRTGQLIEAHPFVYENWAKEISKENDRPVEIPEKRTKQGVDTKGICPNSMGGKDQQPAAYNPQTGLFYVPTNNMCMNYEGVEATYTAGAPYVGANVLMYSGHEGKDDYYGAFICYDALKGKRVWEIHEHFPVWSGPVVTAGGLAFYGTMDGWFKAVDIKTGKVLWQQKLGSGIIGNPITFLGPDKKQYVAVYSGVGGWFGIAVAQNLPPDDPYAGLGAVGVAYQAGLPKATTIGGELYVFSLE</sequence>
<dbReference type="CDD" id="cd10278">
    <property type="entry name" value="PQQ_MDH"/>
    <property type="match status" value="1"/>
</dbReference>
<proteinExistence type="inferred from homology"/>
<dbReference type="Gene3D" id="2.140.10.10">
    <property type="entry name" value="Quinoprotein alcohol dehydrogenase-like superfamily"/>
    <property type="match status" value="1"/>
</dbReference>
<organism evidence="8 9">
    <name type="scientific">Methylacidiphilum infernorum (isolate V4)</name>
    <name type="common">Methylokorus infernorum (strain V4)</name>
    <dbReference type="NCBI Taxonomy" id="481448"/>
    <lineage>
        <taxon>Bacteria</taxon>
        <taxon>Pseudomonadati</taxon>
        <taxon>Verrucomicrobiota</taxon>
        <taxon>Methylacidiphilae</taxon>
        <taxon>Methylacidiphilales</taxon>
        <taxon>Methylacidiphilaceae</taxon>
        <taxon>Methylacidiphilum (ex Ratnadevi et al. 2023)</taxon>
    </lineage>
</organism>
<evidence type="ECO:0000313" key="9">
    <source>
        <dbReference type="Proteomes" id="UP000009149"/>
    </source>
</evidence>
<dbReference type="STRING" id="481448.Minf_0992"/>
<protein>
    <submittedName>
        <fullName evidence="8">Methanol dehydrogenase large subunit protein</fullName>
    </submittedName>
</protein>
<comment type="similarity">
    <text evidence="2">Belongs to the bacterial PQQ dehydrogenase family.</text>
</comment>
<evidence type="ECO:0000256" key="4">
    <source>
        <dbReference type="ARBA" id="ARBA00022891"/>
    </source>
</evidence>
<dbReference type="AlphaFoldDB" id="B3DUP4"/>
<accession>B3DUP4</accession>
<feature type="chain" id="PRO_5002787444" evidence="6">
    <location>
        <begin position="35"/>
        <end position="611"/>
    </location>
</feature>
<gene>
    <name evidence="8" type="primary">gcd</name>
    <name evidence="8" type="ordered locus">Minf_0992</name>
</gene>
<evidence type="ECO:0000259" key="7">
    <source>
        <dbReference type="Pfam" id="PF01011"/>
    </source>
</evidence>
<dbReference type="InterPro" id="IPR017512">
    <property type="entry name" value="PQQ_MeOH/EtOH_DH"/>
</dbReference>
<dbReference type="RefSeq" id="WP_012463329.1">
    <property type="nucleotide sequence ID" value="NC_010794.1"/>
</dbReference>
<keyword evidence="3" id="KW-0479">Metal-binding</keyword>
<comment type="cofactor">
    <cofactor evidence="1">
        <name>pyrroloquinoline quinone</name>
        <dbReference type="ChEBI" id="CHEBI:58442"/>
    </cofactor>
</comment>
<keyword evidence="5" id="KW-0560">Oxidoreductase</keyword>
<dbReference type="OrthoDB" id="9794322at2"/>
<dbReference type="SUPFAM" id="SSF50998">
    <property type="entry name" value="Quinoprotein alcohol dehydrogenase-like"/>
    <property type="match status" value="1"/>
</dbReference>
<dbReference type="InterPro" id="IPR018391">
    <property type="entry name" value="PQQ_b-propeller_rpt"/>
</dbReference>
<name>B3DUP4_METI4</name>
<feature type="domain" description="Pyrrolo-quinoline quinone repeat" evidence="7">
    <location>
        <begin position="48"/>
        <end position="375"/>
    </location>
</feature>
<evidence type="ECO:0000256" key="6">
    <source>
        <dbReference type="SAM" id="SignalP"/>
    </source>
</evidence>
<dbReference type="InterPro" id="IPR002372">
    <property type="entry name" value="PQQ_rpt_dom"/>
</dbReference>
<feature type="signal peptide" evidence="6">
    <location>
        <begin position="1"/>
        <end position="34"/>
    </location>
</feature>
<evidence type="ECO:0000313" key="8">
    <source>
        <dbReference type="EMBL" id="ACD83047.1"/>
    </source>
</evidence>
<dbReference type="Pfam" id="PF01011">
    <property type="entry name" value="PQQ"/>
    <property type="match status" value="2"/>
</dbReference>
<dbReference type="InterPro" id="IPR001479">
    <property type="entry name" value="Quinoprotein_DH_CS"/>
</dbReference>
<keyword evidence="6" id="KW-0732">Signal</keyword>
<dbReference type="PANTHER" id="PTHR32303">
    <property type="entry name" value="QUINOPROTEIN ALCOHOL DEHYDROGENASE (CYTOCHROME C)"/>
    <property type="match status" value="1"/>
</dbReference>
<dbReference type="PROSITE" id="PS00364">
    <property type="entry name" value="BACTERIAL_PQQ_2"/>
    <property type="match status" value="1"/>
</dbReference>
<feature type="domain" description="Pyrrolo-quinoline quinone repeat" evidence="7">
    <location>
        <begin position="499"/>
        <end position="557"/>
    </location>
</feature>
<dbReference type="HOGENOM" id="CLU_018478_0_1_0"/>
<dbReference type="SMART" id="SM00564">
    <property type="entry name" value="PQQ"/>
    <property type="match status" value="5"/>
</dbReference>
<dbReference type="GO" id="GO:0016020">
    <property type="term" value="C:membrane"/>
    <property type="evidence" value="ECO:0007669"/>
    <property type="project" value="InterPro"/>
</dbReference>
<dbReference type="KEGG" id="min:Minf_0992"/>
<dbReference type="Proteomes" id="UP000009149">
    <property type="component" value="Chromosome"/>
</dbReference>
<reference evidence="8 9" key="1">
    <citation type="journal article" date="2008" name="Biol. Direct">
        <title>Complete genome sequence of the extremely acidophilic methanotroph isolate V4, Methylacidiphilum infernorum, a representative of the bacterial phylum Verrucomicrobia.</title>
        <authorList>
            <person name="Hou S."/>
            <person name="Makarova K.S."/>
            <person name="Saw J.H."/>
            <person name="Senin P."/>
            <person name="Ly B.V."/>
            <person name="Zhou Z."/>
            <person name="Ren Y."/>
            <person name="Wang J."/>
            <person name="Galperin M.Y."/>
            <person name="Omelchenko M.V."/>
            <person name="Wolf Y.I."/>
            <person name="Yutin N."/>
            <person name="Koonin E.V."/>
            <person name="Stott M.B."/>
            <person name="Mountain B.W."/>
            <person name="Crowe M.A."/>
            <person name="Smirnova A.V."/>
            <person name="Dunfield P.F."/>
            <person name="Feng L."/>
            <person name="Wang L."/>
            <person name="Alam M."/>
        </authorList>
    </citation>
    <scope>NUCLEOTIDE SEQUENCE [LARGE SCALE GENOMIC DNA]</scope>
    <source>
        <strain evidence="9">Isolate V4</strain>
    </source>
</reference>
<dbReference type="GO" id="GO:0016614">
    <property type="term" value="F:oxidoreductase activity, acting on CH-OH group of donors"/>
    <property type="evidence" value="ECO:0007669"/>
    <property type="project" value="InterPro"/>
</dbReference>
<dbReference type="EMBL" id="CP000975">
    <property type="protein sequence ID" value="ACD83047.1"/>
    <property type="molecule type" value="Genomic_DNA"/>
</dbReference>
<evidence type="ECO:0000256" key="2">
    <source>
        <dbReference type="ARBA" id="ARBA00008156"/>
    </source>
</evidence>
<dbReference type="GO" id="GO:0005509">
    <property type="term" value="F:calcium ion binding"/>
    <property type="evidence" value="ECO:0007669"/>
    <property type="project" value="InterPro"/>
</dbReference>
<evidence type="ECO:0000256" key="3">
    <source>
        <dbReference type="ARBA" id="ARBA00022723"/>
    </source>
</evidence>
<keyword evidence="4" id="KW-0634">PQQ</keyword>
<dbReference type="GO" id="GO:0030288">
    <property type="term" value="C:outer membrane-bounded periplasmic space"/>
    <property type="evidence" value="ECO:0007669"/>
    <property type="project" value="InterPro"/>
</dbReference>
<evidence type="ECO:0000256" key="5">
    <source>
        <dbReference type="ARBA" id="ARBA00023002"/>
    </source>
</evidence>
<dbReference type="InterPro" id="IPR011047">
    <property type="entry name" value="Quinoprotein_ADH-like_sf"/>
</dbReference>
<dbReference type="NCBIfam" id="TIGR03075">
    <property type="entry name" value="PQQ_enz_alc_DH"/>
    <property type="match status" value="1"/>
</dbReference>
<dbReference type="eggNOG" id="COG4993">
    <property type="taxonomic scope" value="Bacteria"/>
</dbReference>